<dbReference type="InterPro" id="IPR016140">
    <property type="entry name" value="Bifunc_inhib/LTP/seed_store"/>
</dbReference>
<accession>A0A444Y652</accession>
<dbReference type="Gramene" id="arahy.Tifrunner.gnm2.ann2.Ah18g114500.1">
    <property type="protein sequence ID" value="arahy.Tifrunner.gnm2.ann2.Ah18g114500.1-CDS"/>
    <property type="gene ID" value="arahy.Tifrunner.gnm2.ann2.Ah18g114500"/>
</dbReference>
<evidence type="ECO:0000259" key="4">
    <source>
        <dbReference type="Pfam" id="PF00234"/>
    </source>
</evidence>
<evidence type="ECO:0000256" key="2">
    <source>
        <dbReference type="ARBA" id="ARBA00023157"/>
    </source>
</evidence>
<dbReference type="EMBL" id="SDMP01000018">
    <property type="protein sequence ID" value="RYQ97404.1"/>
    <property type="molecule type" value="Genomic_DNA"/>
</dbReference>
<dbReference type="PROSITE" id="PS00597">
    <property type="entry name" value="PLANT_LTP"/>
    <property type="match status" value="1"/>
</dbReference>
<keyword evidence="6" id="KW-1185">Reference proteome</keyword>
<dbReference type="Gene3D" id="1.10.110.10">
    <property type="entry name" value="Plant lipid-transfer and hydrophobic proteins"/>
    <property type="match status" value="1"/>
</dbReference>
<keyword evidence="3" id="KW-0732">Signal</keyword>
<dbReference type="GO" id="GO:0008289">
    <property type="term" value="F:lipid binding"/>
    <property type="evidence" value="ECO:0007669"/>
    <property type="project" value="InterPro"/>
</dbReference>
<organism evidence="5 6">
    <name type="scientific">Arachis hypogaea</name>
    <name type="common">Peanut</name>
    <dbReference type="NCBI Taxonomy" id="3818"/>
    <lineage>
        <taxon>Eukaryota</taxon>
        <taxon>Viridiplantae</taxon>
        <taxon>Streptophyta</taxon>
        <taxon>Embryophyta</taxon>
        <taxon>Tracheophyta</taxon>
        <taxon>Spermatophyta</taxon>
        <taxon>Magnoliopsida</taxon>
        <taxon>eudicotyledons</taxon>
        <taxon>Gunneridae</taxon>
        <taxon>Pentapetalae</taxon>
        <taxon>rosids</taxon>
        <taxon>fabids</taxon>
        <taxon>Fabales</taxon>
        <taxon>Fabaceae</taxon>
        <taxon>Papilionoideae</taxon>
        <taxon>50 kb inversion clade</taxon>
        <taxon>dalbergioids sensu lato</taxon>
        <taxon>Dalbergieae</taxon>
        <taxon>Pterocarpus clade</taxon>
        <taxon>Arachis</taxon>
    </lineage>
</organism>
<reference evidence="5 6" key="1">
    <citation type="submission" date="2019-01" db="EMBL/GenBank/DDBJ databases">
        <title>Sequencing of cultivated peanut Arachis hypogaea provides insights into genome evolution and oil improvement.</title>
        <authorList>
            <person name="Chen X."/>
        </authorList>
    </citation>
    <scope>NUCLEOTIDE SEQUENCE [LARGE SCALE GENOMIC DNA]</scope>
    <source>
        <strain evidence="6">cv. Fuhuasheng</strain>
        <tissue evidence="5">Leaves</tissue>
    </source>
</reference>
<dbReference type="GO" id="GO:0006869">
    <property type="term" value="P:lipid transport"/>
    <property type="evidence" value="ECO:0007669"/>
    <property type="project" value="InterPro"/>
</dbReference>
<gene>
    <name evidence="5" type="ORF">Ahy_B08g093449</name>
</gene>
<dbReference type="STRING" id="3818.A0A444Y652"/>
<comment type="caution">
    <text evidence="5">The sequence shown here is derived from an EMBL/GenBank/DDBJ whole genome shotgun (WGS) entry which is preliminary data.</text>
</comment>
<dbReference type="InterPro" id="IPR000528">
    <property type="entry name" value="Plant_nsLTP"/>
</dbReference>
<dbReference type="PANTHER" id="PTHR33076">
    <property type="entry name" value="NON-SPECIFIC LIPID-TRANSFER PROTEIN 2-RELATED"/>
    <property type="match status" value="1"/>
</dbReference>
<dbReference type="SUPFAM" id="SSF47699">
    <property type="entry name" value="Bifunctional inhibitor/lipid-transfer protein/seed storage 2S albumin"/>
    <property type="match status" value="1"/>
</dbReference>
<keyword evidence="2" id="KW-1015">Disulfide bond</keyword>
<proteinExistence type="inferred from homology"/>
<comment type="similarity">
    <text evidence="1">Belongs to the plant LTP family.</text>
</comment>
<evidence type="ECO:0000313" key="6">
    <source>
        <dbReference type="Proteomes" id="UP000289738"/>
    </source>
</evidence>
<evidence type="ECO:0000256" key="1">
    <source>
        <dbReference type="ARBA" id="ARBA00009748"/>
    </source>
</evidence>
<dbReference type="Pfam" id="PF00234">
    <property type="entry name" value="Tryp_alpha_amyl"/>
    <property type="match status" value="1"/>
</dbReference>
<evidence type="ECO:0000313" key="5">
    <source>
        <dbReference type="EMBL" id="RYQ97404.1"/>
    </source>
</evidence>
<dbReference type="Gramene" id="arahy.Tifrunner.gnm2.ann2.Ah18g114100.1">
    <property type="protein sequence ID" value="arahy.Tifrunner.gnm2.ann2.Ah18g114100.1-CDS"/>
    <property type="gene ID" value="arahy.Tifrunner.gnm2.ann2.Ah18g114100"/>
</dbReference>
<dbReference type="InterPro" id="IPR036312">
    <property type="entry name" value="Bifun_inhib/LTP/seed_sf"/>
</dbReference>
<evidence type="ECO:0000256" key="3">
    <source>
        <dbReference type="SAM" id="SignalP"/>
    </source>
</evidence>
<protein>
    <recommendedName>
        <fullName evidence="4">Bifunctional inhibitor/plant lipid transfer protein/seed storage helical domain-containing protein</fullName>
    </recommendedName>
</protein>
<dbReference type="AlphaFoldDB" id="A0A444Y652"/>
<dbReference type="SMR" id="A0A444Y652"/>
<name>A0A444Y652_ARAHY</name>
<sequence>MMQNIGVVGSFVSVIVMLMICRSEMIVIISREPCDIVYWDFVTCVRYLAGYESEPTKHCCETVATLNKEDKQYTELICQCIEDLAKGIRIKFDLERIQFLPDRCHMPITFPISNDFNCSIIQSTANWKGKLKV</sequence>
<feature type="chain" id="PRO_5019255294" description="Bifunctional inhibitor/plant lipid transfer protein/seed storage helical domain-containing protein" evidence="3">
    <location>
        <begin position="24"/>
        <end position="133"/>
    </location>
</feature>
<dbReference type="Proteomes" id="UP000289738">
    <property type="component" value="Chromosome B08"/>
</dbReference>
<feature type="signal peptide" evidence="3">
    <location>
        <begin position="1"/>
        <end position="23"/>
    </location>
</feature>
<feature type="domain" description="Bifunctional inhibitor/plant lipid transfer protein/seed storage helical" evidence="4">
    <location>
        <begin position="34"/>
        <end position="118"/>
    </location>
</feature>